<name>A0ABU9M0U6_9BACT</name>
<reference evidence="10 11" key="1">
    <citation type="journal article" date="2018" name="Arch. Microbiol.">
        <title>Hymenobacter segetis sp. nov., isolated from soil.</title>
        <authorList>
            <person name="Ten L.N."/>
            <person name="Lim S.J."/>
            <person name="Kim B.O."/>
            <person name="Kang I.K."/>
            <person name="Jung H.Y."/>
        </authorList>
    </citation>
    <scope>NUCLEOTIDE SEQUENCE [LARGE SCALE GENOMIC DNA]</scope>
    <source>
        <strain evidence="10 11">S7-3-11</strain>
    </source>
</reference>
<dbReference type="InterPro" id="IPR003593">
    <property type="entry name" value="AAA+_ATPase"/>
</dbReference>
<evidence type="ECO:0000256" key="3">
    <source>
        <dbReference type="ARBA" id="ARBA00022741"/>
    </source>
</evidence>
<keyword evidence="4 10" id="KW-0067">ATP-binding</keyword>
<dbReference type="InterPro" id="IPR027417">
    <property type="entry name" value="P-loop_NTPase"/>
</dbReference>
<dbReference type="EMBL" id="JBCEVZ010000086">
    <property type="protein sequence ID" value="MEL5996657.1"/>
    <property type="molecule type" value="Genomic_DNA"/>
</dbReference>
<dbReference type="InterPro" id="IPR017871">
    <property type="entry name" value="ABC_transporter-like_CS"/>
</dbReference>
<dbReference type="Proteomes" id="UP001479606">
    <property type="component" value="Unassembled WGS sequence"/>
</dbReference>
<keyword evidence="2 7" id="KW-0812">Transmembrane</keyword>
<dbReference type="PROSITE" id="PS50929">
    <property type="entry name" value="ABC_TM1F"/>
    <property type="match status" value="1"/>
</dbReference>
<organism evidence="10 11">
    <name type="scientific">Hymenobacter segetis</name>
    <dbReference type="NCBI Taxonomy" id="2025509"/>
    <lineage>
        <taxon>Bacteria</taxon>
        <taxon>Pseudomonadati</taxon>
        <taxon>Bacteroidota</taxon>
        <taxon>Cytophagia</taxon>
        <taxon>Cytophagales</taxon>
        <taxon>Hymenobacteraceae</taxon>
        <taxon>Hymenobacter</taxon>
    </lineage>
</organism>
<evidence type="ECO:0000256" key="2">
    <source>
        <dbReference type="ARBA" id="ARBA00022692"/>
    </source>
</evidence>
<dbReference type="InterPro" id="IPR003439">
    <property type="entry name" value="ABC_transporter-like_ATP-bd"/>
</dbReference>
<dbReference type="InterPro" id="IPR011527">
    <property type="entry name" value="ABC1_TM_dom"/>
</dbReference>
<evidence type="ECO:0000256" key="4">
    <source>
        <dbReference type="ARBA" id="ARBA00022840"/>
    </source>
</evidence>
<evidence type="ECO:0000256" key="5">
    <source>
        <dbReference type="ARBA" id="ARBA00022989"/>
    </source>
</evidence>
<dbReference type="SUPFAM" id="SSF52540">
    <property type="entry name" value="P-loop containing nucleoside triphosphate hydrolases"/>
    <property type="match status" value="1"/>
</dbReference>
<dbReference type="Pfam" id="PF00005">
    <property type="entry name" value="ABC_tran"/>
    <property type="match status" value="1"/>
</dbReference>
<accession>A0ABU9M0U6</accession>
<feature type="domain" description="ABC transmembrane type-1" evidence="9">
    <location>
        <begin position="29"/>
        <end position="328"/>
    </location>
</feature>
<feature type="transmembrane region" description="Helical" evidence="7">
    <location>
        <begin position="160"/>
        <end position="177"/>
    </location>
</feature>
<evidence type="ECO:0000259" key="8">
    <source>
        <dbReference type="PROSITE" id="PS50893"/>
    </source>
</evidence>
<keyword evidence="3" id="KW-0547">Nucleotide-binding</keyword>
<evidence type="ECO:0000313" key="11">
    <source>
        <dbReference type="Proteomes" id="UP001479606"/>
    </source>
</evidence>
<dbReference type="SUPFAM" id="SSF90123">
    <property type="entry name" value="ABC transporter transmembrane region"/>
    <property type="match status" value="1"/>
</dbReference>
<dbReference type="SMART" id="SM00382">
    <property type="entry name" value="AAA"/>
    <property type="match status" value="1"/>
</dbReference>
<comment type="caution">
    <text evidence="10">The sequence shown here is derived from an EMBL/GenBank/DDBJ whole genome shotgun (WGS) entry which is preliminary data.</text>
</comment>
<dbReference type="PANTHER" id="PTHR24221">
    <property type="entry name" value="ATP-BINDING CASSETTE SUB-FAMILY B"/>
    <property type="match status" value="1"/>
</dbReference>
<gene>
    <name evidence="10" type="ORF">AAFH49_20780</name>
</gene>
<proteinExistence type="predicted"/>
<dbReference type="InterPro" id="IPR036640">
    <property type="entry name" value="ABC1_TM_sf"/>
</dbReference>
<feature type="transmembrane region" description="Helical" evidence="7">
    <location>
        <begin position="79"/>
        <end position="98"/>
    </location>
</feature>
<evidence type="ECO:0000313" key="10">
    <source>
        <dbReference type="EMBL" id="MEL5996657.1"/>
    </source>
</evidence>
<dbReference type="PROSITE" id="PS50893">
    <property type="entry name" value="ABC_TRANSPORTER_2"/>
    <property type="match status" value="1"/>
</dbReference>
<dbReference type="RefSeq" id="WP_342301199.1">
    <property type="nucleotide sequence ID" value="NZ_JBCEVZ010000086.1"/>
</dbReference>
<keyword evidence="6 7" id="KW-0472">Membrane</keyword>
<evidence type="ECO:0000256" key="7">
    <source>
        <dbReference type="SAM" id="Phobius"/>
    </source>
</evidence>
<feature type="transmembrane region" description="Helical" evidence="7">
    <location>
        <begin position="183"/>
        <end position="203"/>
    </location>
</feature>
<evidence type="ECO:0000256" key="1">
    <source>
        <dbReference type="ARBA" id="ARBA00004651"/>
    </source>
</evidence>
<dbReference type="InterPro" id="IPR039421">
    <property type="entry name" value="Type_1_exporter"/>
</dbReference>
<evidence type="ECO:0000256" key="6">
    <source>
        <dbReference type="ARBA" id="ARBA00023136"/>
    </source>
</evidence>
<comment type="subcellular location">
    <subcellularLocation>
        <location evidence="1">Cell membrane</location>
        <topology evidence="1">Multi-pass membrane protein</topology>
    </subcellularLocation>
</comment>
<evidence type="ECO:0000259" key="9">
    <source>
        <dbReference type="PROSITE" id="PS50929"/>
    </source>
</evidence>
<dbReference type="PANTHER" id="PTHR24221:SF654">
    <property type="entry name" value="ATP-BINDING CASSETTE SUB-FAMILY B MEMBER 6"/>
    <property type="match status" value="1"/>
</dbReference>
<feature type="domain" description="ABC transporter" evidence="8">
    <location>
        <begin position="361"/>
        <end position="592"/>
    </location>
</feature>
<dbReference type="Gene3D" id="3.40.50.300">
    <property type="entry name" value="P-loop containing nucleotide triphosphate hydrolases"/>
    <property type="match status" value="1"/>
</dbReference>
<keyword evidence="11" id="KW-1185">Reference proteome</keyword>
<dbReference type="GO" id="GO:0005524">
    <property type="term" value="F:ATP binding"/>
    <property type="evidence" value="ECO:0007669"/>
    <property type="project" value="UniProtKB-KW"/>
</dbReference>
<dbReference type="PROSITE" id="PS00211">
    <property type="entry name" value="ABC_TRANSPORTER_1"/>
    <property type="match status" value="1"/>
</dbReference>
<protein>
    <submittedName>
        <fullName evidence="10">ABC transporter ATP-binding protein</fullName>
    </submittedName>
</protein>
<dbReference type="Gene3D" id="1.20.1560.10">
    <property type="entry name" value="ABC transporter type 1, transmembrane domain"/>
    <property type="match status" value="1"/>
</dbReference>
<sequence length="593" mass="65492">MIHGIIPTALRSVAYYVGPKQRRQAAVQFGLLLVSSVLDVFGLASLVPVLLVAAQPGGVRQSPFFFAIYQYAGFGSERTFLVALIAGLLAFFLLKNLFSTWVNYIQARFTAAVGLEIIQSQLRKYLHLPFWYLTDFGSANLINSAVQVPSTYVSGVVRPLFTFFSELTVVLVIGVGILLYKPILLVILLLVLAPAALLTYRALRTRSRRIGNELNELRPASFSIIQDLFAGFVELKLAGRQGQFAERLLRNQAAVQALDAEAYLYALLPVRVIEMVAIMGVLTIFLYSLYGPVGSGGLLALVGTFAAAAYRLMPSVNRMFTAVVLIKQNQYALENLELFRGAAFDETPPAVQLPLPFRRELVLDDVSFTFPDQSAAEVPVLQHISLRIGRGEKIGFVGSSGSGKTTLMNVLLRFYREQHGRVLVDGQALTPQHLQAWYELVGYVRQDTFLMEASIQDNVTLGAPAHEVDAERLRYAIAQASLADFVAALPRGLATLIGERGAKLSGGQRQRIGIARALYKQAEILLLDEATSALDNETEREVNEAITHLAHTDMTILIIAHRLTTLRECDRIYDMRQGRIVGVHRYDELPHSG</sequence>
<feature type="transmembrane region" description="Helical" evidence="7">
    <location>
        <begin position="29"/>
        <end position="54"/>
    </location>
</feature>
<keyword evidence="5 7" id="KW-1133">Transmembrane helix</keyword>